<reference evidence="3 4" key="1">
    <citation type="journal article" date="2013" name="Front. Plant Sci.">
        <title>The Reference Genome of the Halophytic Plant Eutrema salsugineum.</title>
        <authorList>
            <person name="Yang R."/>
            <person name="Jarvis D.E."/>
            <person name="Chen H."/>
            <person name="Beilstein M.A."/>
            <person name="Grimwood J."/>
            <person name="Jenkins J."/>
            <person name="Shu S."/>
            <person name="Prochnik S."/>
            <person name="Xin M."/>
            <person name="Ma C."/>
            <person name="Schmutz J."/>
            <person name="Wing R.A."/>
            <person name="Mitchell-Olds T."/>
            <person name="Schumaker K.S."/>
            <person name="Wang X."/>
        </authorList>
    </citation>
    <scope>NUCLEOTIDE SEQUENCE [LARGE SCALE GENOMIC DNA]</scope>
</reference>
<protein>
    <submittedName>
        <fullName evidence="3">Uncharacterized protein</fullName>
    </submittedName>
</protein>
<keyword evidence="4" id="KW-1185">Reference proteome</keyword>
<evidence type="ECO:0000313" key="4">
    <source>
        <dbReference type="Proteomes" id="UP000030689"/>
    </source>
</evidence>
<dbReference type="AlphaFoldDB" id="V4M3H7"/>
<proteinExistence type="predicted"/>
<feature type="coiled-coil region" evidence="1">
    <location>
        <begin position="69"/>
        <end position="96"/>
    </location>
</feature>
<gene>
    <name evidence="3" type="ORF">EUTSA_v10022918mg</name>
</gene>
<dbReference type="Gramene" id="ESQ50759">
    <property type="protein sequence ID" value="ESQ50759"/>
    <property type="gene ID" value="EUTSA_v10022918mg"/>
</dbReference>
<feature type="chain" id="PRO_5012429606" evidence="2">
    <location>
        <begin position="16"/>
        <end position="114"/>
    </location>
</feature>
<dbReference type="Proteomes" id="UP000030689">
    <property type="component" value="Unassembled WGS sequence"/>
</dbReference>
<evidence type="ECO:0000256" key="2">
    <source>
        <dbReference type="SAM" id="SignalP"/>
    </source>
</evidence>
<keyword evidence="2" id="KW-0732">Signal</keyword>
<keyword evidence="1" id="KW-0175">Coiled coil</keyword>
<evidence type="ECO:0000313" key="3">
    <source>
        <dbReference type="EMBL" id="ESQ50759.1"/>
    </source>
</evidence>
<feature type="signal peptide" evidence="2">
    <location>
        <begin position="1"/>
        <end position="15"/>
    </location>
</feature>
<sequence>MLFSVFVCLFPFVSSISQHYHTGDWRVKTFACTGFPEDQEHHETRLQYLKDRALTPNPIRLMNEADQYLAEKKSVAKAMKAEMAEFNKKKEVLNDLLQLYKAGLVELEEIEKRN</sequence>
<organism evidence="3 4">
    <name type="scientific">Eutrema salsugineum</name>
    <name type="common">Saltwater cress</name>
    <name type="synonym">Sisymbrium salsugineum</name>
    <dbReference type="NCBI Taxonomy" id="72664"/>
    <lineage>
        <taxon>Eukaryota</taxon>
        <taxon>Viridiplantae</taxon>
        <taxon>Streptophyta</taxon>
        <taxon>Embryophyta</taxon>
        <taxon>Tracheophyta</taxon>
        <taxon>Spermatophyta</taxon>
        <taxon>Magnoliopsida</taxon>
        <taxon>eudicotyledons</taxon>
        <taxon>Gunneridae</taxon>
        <taxon>Pentapetalae</taxon>
        <taxon>rosids</taxon>
        <taxon>malvids</taxon>
        <taxon>Brassicales</taxon>
        <taxon>Brassicaceae</taxon>
        <taxon>Eutremeae</taxon>
        <taxon>Eutrema</taxon>
    </lineage>
</organism>
<accession>V4M3H7</accession>
<name>V4M3H7_EUTSA</name>
<evidence type="ECO:0000256" key="1">
    <source>
        <dbReference type="SAM" id="Coils"/>
    </source>
</evidence>
<dbReference type="EMBL" id="KI517392">
    <property type="protein sequence ID" value="ESQ50759.1"/>
    <property type="molecule type" value="Genomic_DNA"/>
</dbReference>
<dbReference type="KEGG" id="eus:EUTSA_v10022918mg"/>